<dbReference type="EMBL" id="MWML01000013">
    <property type="protein sequence ID" value="TCG09392.1"/>
    <property type="molecule type" value="Genomic_DNA"/>
</dbReference>
<name>A0A4R0XJ79_9BURK</name>
<accession>A0A4R0XJ79</accession>
<proteinExistence type="predicted"/>
<gene>
    <name evidence="1" type="ORF">BZM27_06215</name>
</gene>
<keyword evidence="2" id="KW-1185">Reference proteome</keyword>
<dbReference type="AlphaFoldDB" id="A0A4R0XJ79"/>
<comment type="caution">
    <text evidence="1">The sequence shown here is derived from an EMBL/GenBank/DDBJ whole genome shotgun (WGS) entry which is preliminary data.</text>
</comment>
<reference evidence="1 2" key="1">
    <citation type="submission" date="2017-02" db="EMBL/GenBank/DDBJ databases">
        <title>Paraburkholderia sophoroidis sp. nov. and Paraburkholderia steynii sp. nov. rhizobial symbionts of the fynbos legume Hypocalyptus sophoroides.</title>
        <authorList>
            <person name="Steenkamp E.T."/>
            <person name="Beukes C.W."/>
            <person name="Van Zyl E."/>
            <person name="Avontuur J."/>
            <person name="Chan W.Y."/>
            <person name="Hassen A."/>
            <person name="Palmer M."/>
            <person name="Mthombeni L."/>
            <person name="Phalane F."/>
            <person name="Sereme K."/>
            <person name="Venter S.N."/>
        </authorList>
    </citation>
    <scope>NUCLEOTIDE SEQUENCE [LARGE SCALE GENOMIC DNA]</scope>
    <source>
        <strain evidence="1 2">HC1.1ba</strain>
    </source>
</reference>
<evidence type="ECO:0000313" key="2">
    <source>
        <dbReference type="Proteomes" id="UP000294200"/>
    </source>
</evidence>
<evidence type="ECO:0000313" key="1">
    <source>
        <dbReference type="EMBL" id="TCG09392.1"/>
    </source>
</evidence>
<protein>
    <submittedName>
        <fullName evidence="1">Uncharacterized protein</fullName>
    </submittedName>
</protein>
<dbReference type="Proteomes" id="UP000294200">
    <property type="component" value="Unassembled WGS sequence"/>
</dbReference>
<organism evidence="1 2">
    <name type="scientific">Paraburkholderia steynii</name>
    <dbReference type="NCBI Taxonomy" id="1245441"/>
    <lineage>
        <taxon>Bacteria</taxon>
        <taxon>Pseudomonadati</taxon>
        <taxon>Pseudomonadota</taxon>
        <taxon>Betaproteobacteria</taxon>
        <taxon>Burkholderiales</taxon>
        <taxon>Burkholderiaceae</taxon>
        <taxon>Paraburkholderia</taxon>
    </lineage>
</organism>
<sequence length="82" mass="9538">MSDPLEFFAERAPIMQFDAGLSRPDAEYYAVVLMRRYCARMGIDEPSDHWMKAMPRAEWDDDAGKPVMKREPLIPDYRGRGL</sequence>